<evidence type="ECO:0000313" key="1">
    <source>
        <dbReference type="EMBL" id="MBO8450949.1"/>
    </source>
</evidence>
<reference evidence="1" key="1">
    <citation type="submission" date="2020-10" db="EMBL/GenBank/DDBJ databases">
        <authorList>
            <person name="Gilroy R."/>
        </authorList>
    </citation>
    <scope>NUCLEOTIDE SEQUENCE</scope>
    <source>
        <strain evidence="1">B3-4054</strain>
    </source>
</reference>
<gene>
    <name evidence="1" type="ORF">IAA96_07575</name>
</gene>
<evidence type="ECO:0000313" key="2">
    <source>
        <dbReference type="Proteomes" id="UP000823616"/>
    </source>
</evidence>
<reference evidence="1" key="2">
    <citation type="journal article" date="2021" name="PeerJ">
        <title>Extensive microbial diversity within the chicken gut microbiome revealed by metagenomics and culture.</title>
        <authorList>
            <person name="Gilroy R."/>
            <person name="Ravi A."/>
            <person name="Getino M."/>
            <person name="Pursley I."/>
            <person name="Horton D.L."/>
            <person name="Alikhan N.F."/>
            <person name="Baker D."/>
            <person name="Gharbi K."/>
            <person name="Hall N."/>
            <person name="Watson M."/>
            <person name="Adriaenssens E.M."/>
            <person name="Foster-Nyarko E."/>
            <person name="Jarju S."/>
            <person name="Secka A."/>
            <person name="Antonio M."/>
            <person name="Oren A."/>
            <person name="Chaudhuri R.R."/>
            <person name="La Ragione R."/>
            <person name="Hildebrand F."/>
            <person name="Pallen M.J."/>
        </authorList>
    </citation>
    <scope>NUCLEOTIDE SEQUENCE</scope>
    <source>
        <strain evidence="1">B3-4054</strain>
    </source>
</reference>
<organism evidence="1 2">
    <name type="scientific">Candidatus Avitreponema avistercoris</name>
    <dbReference type="NCBI Taxonomy" id="2840705"/>
    <lineage>
        <taxon>Bacteria</taxon>
        <taxon>Pseudomonadati</taxon>
        <taxon>Spirochaetota</taxon>
        <taxon>Spirochaetia</taxon>
        <taxon>Spirochaetales</taxon>
        <taxon>Candidatus Avitreponema</taxon>
    </lineage>
</organism>
<protein>
    <submittedName>
        <fullName evidence="1">DUF261 family protein</fullName>
    </submittedName>
</protein>
<name>A0A9D9ENX2_9SPIR</name>
<dbReference type="EMBL" id="JADIMS010000143">
    <property type="protein sequence ID" value="MBO8450949.1"/>
    <property type="molecule type" value="Genomic_DNA"/>
</dbReference>
<sequence>MFKQQLCSKIGKSGCYFLSLVYIAESITKKDIDIFTLYEKALKEKWIDSDCFMERPADMMSYLLGKKCDVRHDKVGYKPLSNEYEITRYELKETGVTYGHFVVTRNGKLIHDPFGESRTRTKGKAVSTRIIKVL</sequence>
<dbReference type="Pfam" id="PF03196">
    <property type="entry name" value="DUF261"/>
    <property type="match status" value="1"/>
</dbReference>
<dbReference type="InterPro" id="IPR004884">
    <property type="entry name" value="DUF261"/>
</dbReference>
<comment type="caution">
    <text evidence="1">The sequence shown here is derived from an EMBL/GenBank/DDBJ whole genome shotgun (WGS) entry which is preliminary data.</text>
</comment>
<dbReference type="AlphaFoldDB" id="A0A9D9ENX2"/>
<dbReference type="Proteomes" id="UP000823616">
    <property type="component" value="Unassembled WGS sequence"/>
</dbReference>
<accession>A0A9D9ENX2</accession>
<proteinExistence type="predicted"/>